<feature type="compositionally biased region" description="Basic and acidic residues" evidence="1">
    <location>
        <begin position="285"/>
        <end position="331"/>
    </location>
</feature>
<keyword evidence="2" id="KW-0472">Membrane</keyword>
<accession>A0A3G6JB90</accession>
<proteinExistence type="predicted"/>
<dbReference type="NCBIfam" id="TIGR03769">
    <property type="entry name" value="P_ac_wall_RPT"/>
    <property type="match status" value="1"/>
</dbReference>
<keyword evidence="2" id="KW-0812">Transmembrane</keyword>
<evidence type="ECO:0008006" key="5">
    <source>
        <dbReference type="Google" id="ProtNLM"/>
    </source>
</evidence>
<dbReference type="NCBIfam" id="NF038134">
    <property type="entry name" value="choice_anch_M"/>
    <property type="match status" value="1"/>
</dbReference>
<evidence type="ECO:0000313" key="3">
    <source>
        <dbReference type="EMBL" id="AZA13344.1"/>
    </source>
</evidence>
<dbReference type="AlphaFoldDB" id="A0A3G6JB90"/>
<dbReference type="RefSeq" id="WP_164472386.1">
    <property type="nucleotide sequence ID" value="NZ_CP033896.1"/>
</dbReference>
<feature type="compositionally biased region" description="Low complexity" evidence="1">
    <location>
        <begin position="332"/>
        <end position="346"/>
    </location>
</feature>
<evidence type="ECO:0000256" key="1">
    <source>
        <dbReference type="SAM" id="MobiDB-lite"/>
    </source>
</evidence>
<evidence type="ECO:0000256" key="2">
    <source>
        <dbReference type="SAM" id="Phobius"/>
    </source>
</evidence>
<reference evidence="3 4" key="1">
    <citation type="submission" date="2018-11" db="EMBL/GenBank/DDBJ databases">
        <authorList>
            <person name="Kleinhagauer T."/>
            <person name="Glaeser S.P."/>
            <person name="Spergser J."/>
            <person name="Ruckert C."/>
            <person name="Kaempfer P."/>
            <person name="Busse H.-J."/>
        </authorList>
    </citation>
    <scope>NUCLEOTIDE SEQUENCE [LARGE SCALE GENOMIC DNA]</scope>
    <source>
        <strain evidence="3 4">200CH</strain>
    </source>
</reference>
<organism evidence="3 4">
    <name type="scientific">Corynebacterium choanae</name>
    <dbReference type="NCBI Taxonomy" id="1862358"/>
    <lineage>
        <taxon>Bacteria</taxon>
        <taxon>Bacillati</taxon>
        <taxon>Actinomycetota</taxon>
        <taxon>Actinomycetes</taxon>
        <taxon>Mycobacteriales</taxon>
        <taxon>Corynebacteriaceae</taxon>
        <taxon>Corynebacterium</taxon>
    </lineage>
</organism>
<sequence precursor="true">MRSLPQRRAQWMRTIVGLCGATGLALSVAVGGLSPVGAQSAHSDLAQTVTADETIAPPSTPVVIDAGHIDIGPVIVDDDMRLLFRDDTATPPVWRYFSDAVFVLNDQAAITVPDDPAYDFVGAPAGATVWAVPQNQVAGVPWLGWSTQSPAVTQQFERGITFEFGEHHGPGVASIFVQSGGFGGPQVIYTSANNEPQSMFVPLHSHAHVNWVFSEPGVHTVDVTIIGSTTAGEEKAAKAVLTFAVGDADVQAAAASAQQANVGLLDGSASFTHDHDHGGSVTTVEGHHHHDGEDDHDHDHSHGDHDHAHDHDHGEDADHDHDHGQTHDHDAATATAATAADSSSSAQRTPLIGIAVGLLVVAGIVAAVAAVLNAKRRRQALED</sequence>
<dbReference type="InterPro" id="IPR022435">
    <property type="entry name" value="Surface-anchored_actinobac"/>
</dbReference>
<dbReference type="KEGG" id="ccho:CCHOA_04680"/>
<keyword evidence="2" id="KW-1133">Transmembrane helix</keyword>
<feature type="region of interest" description="Disordered" evidence="1">
    <location>
        <begin position="271"/>
        <end position="346"/>
    </location>
</feature>
<dbReference type="Proteomes" id="UP000269019">
    <property type="component" value="Chromosome"/>
</dbReference>
<protein>
    <recommendedName>
        <fullName evidence="5">ABC transporter-associated repeat protein</fullName>
    </recommendedName>
</protein>
<name>A0A3G6JB90_9CORY</name>
<keyword evidence="4" id="KW-1185">Reference proteome</keyword>
<dbReference type="EMBL" id="CP033896">
    <property type="protein sequence ID" value="AZA13344.1"/>
    <property type="molecule type" value="Genomic_DNA"/>
</dbReference>
<evidence type="ECO:0000313" key="4">
    <source>
        <dbReference type="Proteomes" id="UP000269019"/>
    </source>
</evidence>
<gene>
    <name evidence="3" type="ORF">CCHOA_04680</name>
</gene>
<feature type="transmembrane region" description="Helical" evidence="2">
    <location>
        <begin position="351"/>
        <end position="372"/>
    </location>
</feature>